<dbReference type="InterPro" id="IPR036390">
    <property type="entry name" value="WH_DNA-bd_sf"/>
</dbReference>
<dbReference type="AlphaFoldDB" id="A0A918UQ35"/>
<gene>
    <name evidence="5" type="ORF">GCM10010387_19260</name>
</gene>
<keyword evidence="1" id="KW-0805">Transcription regulation</keyword>
<reference evidence="5" key="1">
    <citation type="journal article" date="2014" name="Int. J. Syst. Evol. Microbiol.">
        <title>Complete genome sequence of Corynebacterium casei LMG S-19264T (=DSM 44701T), isolated from a smear-ripened cheese.</title>
        <authorList>
            <consortium name="US DOE Joint Genome Institute (JGI-PGF)"/>
            <person name="Walter F."/>
            <person name="Albersmeier A."/>
            <person name="Kalinowski J."/>
            <person name="Ruckert C."/>
        </authorList>
    </citation>
    <scope>NUCLEOTIDE SEQUENCE</scope>
    <source>
        <strain evidence="5">JCM 4988</strain>
    </source>
</reference>
<reference evidence="5" key="2">
    <citation type="submission" date="2020-09" db="EMBL/GenBank/DDBJ databases">
        <authorList>
            <person name="Sun Q."/>
            <person name="Ohkuma M."/>
        </authorList>
    </citation>
    <scope>NUCLEOTIDE SEQUENCE</scope>
    <source>
        <strain evidence="5">JCM 4988</strain>
    </source>
</reference>
<dbReference type="InterPro" id="IPR000524">
    <property type="entry name" value="Tscrpt_reg_HTH_GntR"/>
</dbReference>
<evidence type="ECO:0000256" key="3">
    <source>
        <dbReference type="ARBA" id="ARBA00023163"/>
    </source>
</evidence>
<organism evidence="5 6">
    <name type="scientific">Streptomyces inusitatus</name>
    <dbReference type="NCBI Taxonomy" id="68221"/>
    <lineage>
        <taxon>Bacteria</taxon>
        <taxon>Bacillati</taxon>
        <taxon>Actinomycetota</taxon>
        <taxon>Actinomycetes</taxon>
        <taxon>Kitasatosporales</taxon>
        <taxon>Streptomycetaceae</taxon>
        <taxon>Streptomyces</taxon>
    </lineage>
</organism>
<evidence type="ECO:0000256" key="2">
    <source>
        <dbReference type="ARBA" id="ARBA00023125"/>
    </source>
</evidence>
<dbReference type="InterPro" id="IPR036388">
    <property type="entry name" value="WH-like_DNA-bd_sf"/>
</dbReference>
<comment type="caution">
    <text evidence="5">The sequence shown here is derived from an EMBL/GenBank/DDBJ whole genome shotgun (WGS) entry which is preliminary data.</text>
</comment>
<dbReference type="Pfam" id="PF07702">
    <property type="entry name" value="UTRA"/>
    <property type="match status" value="1"/>
</dbReference>
<dbReference type="PANTHER" id="PTHR44846">
    <property type="entry name" value="MANNOSYL-D-GLYCERATE TRANSPORT/METABOLISM SYSTEM REPRESSOR MNGR-RELATED"/>
    <property type="match status" value="1"/>
</dbReference>
<sequence length="241" mass="26746">MVTRMAHPYEQIAEHYRTKIRDGDLSPGDRLPSIKDLSTEHGVATATIRNALSWLQVEGYVVTTHRGTFVAERPKGAASARDRLARTIRTGSLFARGETARVTFAGLFIPPLYLAELFDLDPGDQLIRREYVTGKGQHRLMLAVDWYPATFGNVPDIFSTSPAKADSVLQRIEETTGRRVTSGRDAMHGRNADEREARLLTVAVGSPILAGAHEWADDQGLICYGEWCLPTDLTIGYEYTL</sequence>
<dbReference type="EMBL" id="BMWG01000003">
    <property type="protein sequence ID" value="GGZ25829.1"/>
    <property type="molecule type" value="Genomic_DNA"/>
</dbReference>
<dbReference type="Gene3D" id="1.10.10.10">
    <property type="entry name" value="Winged helix-like DNA-binding domain superfamily/Winged helix DNA-binding domain"/>
    <property type="match status" value="1"/>
</dbReference>
<protein>
    <submittedName>
        <fullName evidence="5">GntR family transcriptional regulator</fullName>
    </submittedName>
</protein>
<keyword evidence="3" id="KW-0804">Transcription</keyword>
<feature type="domain" description="HTH gntR-type" evidence="4">
    <location>
        <begin position="6"/>
        <end position="73"/>
    </location>
</feature>
<dbReference type="GO" id="GO:0045892">
    <property type="term" value="P:negative regulation of DNA-templated transcription"/>
    <property type="evidence" value="ECO:0007669"/>
    <property type="project" value="TreeGrafter"/>
</dbReference>
<dbReference type="GO" id="GO:0003700">
    <property type="term" value="F:DNA-binding transcription factor activity"/>
    <property type="evidence" value="ECO:0007669"/>
    <property type="project" value="InterPro"/>
</dbReference>
<keyword evidence="6" id="KW-1185">Reference proteome</keyword>
<dbReference type="Proteomes" id="UP000630936">
    <property type="component" value="Unassembled WGS sequence"/>
</dbReference>
<dbReference type="CDD" id="cd07377">
    <property type="entry name" value="WHTH_GntR"/>
    <property type="match status" value="1"/>
</dbReference>
<evidence type="ECO:0000256" key="1">
    <source>
        <dbReference type="ARBA" id="ARBA00023015"/>
    </source>
</evidence>
<dbReference type="SMART" id="SM00345">
    <property type="entry name" value="HTH_GNTR"/>
    <property type="match status" value="1"/>
</dbReference>
<proteinExistence type="predicted"/>
<accession>A0A918UQ35</accession>
<dbReference type="GO" id="GO:0003677">
    <property type="term" value="F:DNA binding"/>
    <property type="evidence" value="ECO:0007669"/>
    <property type="project" value="UniProtKB-KW"/>
</dbReference>
<dbReference type="PROSITE" id="PS50949">
    <property type="entry name" value="HTH_GNTR"/>
    <property type="match status" value="1"/>
</dbReference>
<dbReference type="InterPro" id="IPR011663">
    <property type="entry name" value="UTRA"/>
</dbReference>
<evidence type="ECO:0000313" key="6">
    <source>
        <dbReference type="Proteomes" id="UP000630936"/>
    </source>
</evidence>
<dbReference type="InterPro" id="IPR028978">
    <property type="entry name" value="Chorismate_lyase_/UTRA_dom_sf"/>
</dbReference>
<dbReference type="SUPFAM" id="SSF46785">
    <property type="entry name" value="Winged helix' DNA-binding domain"/>
    <property type="match status" value="1"/>
</dbReference>
<dbReference type="InterPro" id="IPR050679">
    <property type="entry name" value="Bact_HTH_transcr_reg"/>
</dbReference>
<evidence type="ECO:0000259" key="4">
    <source>
        <dbReference type="PROSITE" id="PS50949"/>
    </source>
</evidence>
<dbReference type="PANTHER" id="PTHR44846:SF17">
    <property type="entry name" value="GNTR-FAMILY TRANSCRIPTIONAL REGULATOR"/>
    <property type="match status" value="1"/>
</dbReference>
<name>A0A918UQ35_9ACTN</name>
<evidence type="ECO:0000313" key="5">
    <source>
        <dbReference type="EMBL" id="GGZ25829.1"/>
    </source>
</evidence>
<dbReference type="Gene3D" id="3.40.1410.10">
    <property type="entry name" value="Chorismate lyase-like"/>
    <property type="match status" value="1"/>
</dbReference>
<keyword evidence="2" id="KW-0238">DNA-binding</keyword>
<dbReference type="SUPFAM" id="SSF64288">
    <property type="entry name" value="Chorismate lyase-like"/>
    <property type="match status" value="1"/>
</dbReference>
<dbReference type="Pfam" id="PF00392">
    <property type="entry name" value="GntR"/>
    <property type="match status" value="1"/>
</dbReference>